<evidence type="ECO:0000313" key="1">
    <source>
        <dbReference type="EMBL" id="GEX23290.1"/>
    </source>
</evidence>
<sequence>MRCGSGLSKGLCLICENNQNSLSISKNSSQSPPLINHHCCYEYGNPLDGIFCKWCTCKSCRKGAHIGYNCPPKVSVISNPEPCNNQTIDELPQTLPCFDLTCYSGNESPFTCDSTPNIFDDFPNVFNPPPQPPKYSYEFCGNDAYYGYDCPLQQQYLCCTHCGGPHEACQCDQLIFDEPYCENCEASHMSFQCQPMNEDCYHEQNSCYNSNSFGFDQFLPQQFLFIDQTPFEESMKNLRIAFQAWSENIQQKRDEEEKYIAEDQYWKIPICYDDDEDYTIAITPKEPDNSLSMGDEHLDTISTTKSDEFIKSSVKNLVPNPSESKGEHECDVPACDDFTTFSNLLFDADDDFSYSNNESFFDEGLSKKIYLNHLFNEEIIFMKIDPHHFNTESDHIESLLNHDSSIISSSSKTDSLLDEFVGKLTLLKSIPPRINETDCDPVEETRLIKRLLYDNSSPRPPEGFISKNSDVTIKSFSPSPIPEDDYDSERDILILEELLSHNSLSLPKNESFHFDILSSPRPPTKPPDGNSRIFNVKVMGVISEHKVPMPRLMLTQPTLVPNKEKSPKLLPHLGYEASQPSTKCPMMINGRNTPILDVPFLFPLTSSSMGELGQAE</sequence>
<protein>
    <recommendedName>
        <fullName evidence="2">Pre-mRNA splicing Prp18-interacting factor</fullName>
    </recommendedName>
</protein>
<evidence type="ECO:0008006" key="2">
    <source>
        <dbReference type="Google" id="ProtNLM"/>
    </source>
</evidence>
<reference evidence="1" key="1">
    <citation type="journal article" date="2019" name="Sci. Rep.">
        <title>Draft genome of Tanacetum cinerariifolium, the natural source of mosquito coil.</title>
        <authorList>
            <person name="Yamashiro T."/>
            <person name="Shiraishi A."/>
            <person name="Satake H."/>
            <person name="Nakayama K."/>
        </authorList>
    </citation>
    <scope>NUCLEOTIDE SEQUENCE</scope>
</reference>
<dbReference type="AlphaFoldDB" id="A0A699H3R9"/>
<gene>
    <name evidence="1" type="ORF">Tci_295265</name>
</gene>
<organism evidence="1">
    <name type="scientific">Tanacetum cinerariifolium</name>
    <name type="common">Dalmatian daisy</name>
    <name type="synonym">Chrysanthemum cinerariifolium</name>
    <dbReference type="NCBI Taxonomy" id="118510"/>
    <lineage>
        <taxon>Eukaryota</taxon>
        <taxon>Viridiplantae</taxon>
        <taxon>Streptophyta</taxon>
        <taxon>Embryophyta</taxon>
        <taxon>Tracheophyta</taxon>
        <taxon>Spermatophyta</taxon>
        <taxon>Magnoliopsida</taxon>
        <taxon>eudicotyledons</taxon>
        <taxon>Gunneridae</taxon>
        <taxon>Pentapetalae</taxon>
        <taxon>asterids</taxon>
        <taxon>campanulids</taxon>
        <taxon>Asterales</taxon>
        <taxon>Asteraceae</taxon>
        <taxon>Asteroideae</taxon>
        <taxon>Anthemideae</taxon>
        <taxon>Anthemidinae</taxon>
        <taxon>Tanacetum</taxon>
    </lineage>
</organism>
<accession>A0A699H3R9</accession>
<proteinExistence type="predicted"/>
<dbReference type="EMBL" id="BKCJ010096626">
    <property type="protein sequence ID" value="GEX23290.1"/>
    <property type="molecule type" value="Genomic_DNA"/>
</dbReference>
<name>A0A699H3R9_TANCI</name>
<comment type="caution">
    <text evidence="1">The sequence shown here is derived from an EMBL/GenBank/DDBJ whole genome shotgun (WGS) entry which is preliminary data.</text>
</comment>